<keyword evidence="7" id="KW-1185">Reference proteome</keyword>
<dbReference type="Pfam" id="PF01212">
    <property type="entry name" value="Beta_elim_lyase"/>
    <property type="match status" value="1"/>
</dbReference>
<dbReference type="RefSeq" id="WP_345570111.1">
    <property type="nucleotide sequence ID" value="NZ_BAABDQ010000022.1"/>
</dbReference>
<dbReference type="NCBIfam" id="NF041359">
    <property type="entry name" value="GntG_guanitoxin"/>
    <property type="match status" value="1"/>
</dbReference>
<sequence length="408" mass="42207">MTTLKDHREPVAAGHGDGGYVELRSDTFTLPTPPMLAAAVAAPLGDDVYGEDPTVARLEELAAGLLGKAAACLMPSGTMANLTALLAQCPRGAKAIVGRESDIYVYEAGGASMCGGIVYEPLPNLPDGTIDLADLEEALAVDRTDPQFALPALVSLETPQNRCGGLPLPLGHLAEVAELTRRHGAALHLDGARLFNAATALGVTPAEIARHADTVQICLSKGLCAPIGSVLAGDRATIAAARRMRKLLGGGMRQAGVIAACGIVALTEMTGRLAEDHENAARLARGLAGLPGVLLDPGPPRTNMVFFRVGDERYTTRSFIEAARHLGVRVEELGHGRIRAVTHAGVPAEAVDRAVGAFAELLRPDAPLREAGRALPAVPTAVRGDMSAKSGDTTAVPGDTSAKPGERP</sequence>
<comment type="similarity">
    <text evidence="2">Belongs to the threonine aldolase family.</text>
</comment>
<name>A0ABP6YNS9_9ACTN</name>
<dbReference type="InterPro" id="IPR001597">
    <property type="entry name" value="ArAA_b-elim_lyase/Thr_aldolase"/>
</dbReference>
<organism evidence="6 7">
    <name type="scientific">Nonomuraea rosea</name>
    <dbReference type="NCBI Taxonomy" id="638574"/>
    <lineage>
        <taxon>Bacteria</taxon>
        <taxon>Bacillati</taxon>
        <taxon>Actinomycetota</taxon>
        <taxon>Actinomycetes</taxon>
        <taxon>Streptosporangiales</taxon>
        <taxon>Streptosporangiaceae</taxon>
        <taxon>Nonomuraea</taxon>
    </lineage>
</organism>
<evidence type="ECO:0000313" key="7">
    <source>
        <dbReference type="Proteomes" id="UP001500630"/>
    </source>
</evidence>
<accession>A0ABP6YNS9</accession>
<keyword evidence="3" id="KW-0663">Pyridoxal phosphate</keyword>
<evidence type="ECO:0000256" key="3">
    <source>
        <dbReference type="ARBA" id="ARBA00022898"/>
    </source>
</evidence>
<dbReference type="InterPro" id="IPR015422">
    <property type="entry name" value="PyrdxlP-dep_Trfase_small"/>
</dbReference>
<dbReference type="PANTHER" id="PTHR48097:SF9">
    <property type="entry name" value="L-THREONINE ALDOLASE"/>
    <property type="match status" value="1"/>
</dbReference>
<dbReference type="PIRSF" id="PIRSF017617">
    <property type="entry name" value="Thr_aldolase"/>
    <property type="match status" value="1"/>
</dbReference>
<feature type="region of interest" description="Disordered" evidence="4">
    <location>
        <begin position="372"/>
        <end position="408"/>
    </location>
</feature>
<evidence type="ECO:0000256" key="2">
    <source>
        <dbReference type="ARBA" id="ARBA00006966"/>
    </source>
</evidence>
<protein>
    <submittedName>
        <fullName evidence="6">GntG family PLP-dependent aldolase</fullName>
    </submittedName>
</protein>
<dbReference type="InterPro" id="IPR023603">
    <property type="entry name" value="Low_specificity_L-TA-like"/>
</dbReference>
<dbReference type="Gene3D" id="3.40.640.10">
    <property type="entry name" value="Type I PLP-dependent aspartate aminotransferase-like (Major domain)"/>
    <property type="match status" value="1"/>
</dbReference>
<dbReference type="Gene3D" id="3.90.1150.10">
    <property type="entry name" value="Aspartate Aminotransferase, domain 1"/>
    <property type="match status" value="1"/>
</dbReference>
<comment type="cofactor">
    <cofactor evidence="1">
        <name>pyridoxal 5'-phosphate</name>
        <dbReference type="ChEBI" id="CHEBI:597326"/>
    </cofactor>
</comment>
<dbReference type="EMBL" id="BAABDQ010000022">
    <property type="protein sequence ID" value="GAA3585485.1"/>
    <property type="molecule type" value="Genomic_DNA"/>
</dbReference>
<comment type="caution">
    <text evidence="6">The sequence shown here is derived from an EMBL/GenBank/DDBJ whole genome shotgun (WGS) entry which is preliminary data.</text>
</comment>
<dbReference type="PANTHER" id="PTHR48097">
    <property type="entry name" value="L-THREONINE ALDOLASE-RELATED"/>
    <property type="match status" value="1"/>
</dbReference>
<dbReference type="Proteomes" id="UP001500630">
    <property type="component" value="Unassembled WGS sequence"/>
</dbReference>
<evidence type="ECO:0000256" key="4">
    <source>
        <dbReference type="SAM" id="MobiDB-lite"/>
    </source>
</evidence>
<evidence type="ECO:0000313" key="6">
    <source>
        <dbReference type="EMBL" id="GAA3585485.1"/>
    </source>
</evidence>
<proteinExistence type="inferred from homology"/>
<evidence type="ECO:0000259" key="5">
    <source>
        <dbReference type="Pfam" id="PF01212"/>
    </source>
</evidence>
<dbReference type="InterPro" id="IPR015421">
    <property type="entry name" value="PyrdxlP-dep_Trfase_major"/>
</dbReference>
<dbReference type="SUPFAM" id="SSF53383">
    <property type="entry name" value="PLP-dependent transferases"/>
    <property type="match status" value="1"/>
</dbReference>
<gene>
    <name evidence="6" type="ORF">GCM10022419_079310</name>
</gene>
<feature type="domain" description="Aromatic amino acid beta-eliminating lyase/threonine aldolase" evidence="5">
    <location>
        <begin position="22"/>
        <end position="307"/>
    </location>
</feature>
<reference evidence="7" key="1">
    <citation type="journal article" date="2019" name="Int. J. Syst. Evol. Microbiol.">
        <title>The Global Catalogue of Microorganisms (GCM) 10K type strain sequencing project: providing services to taxonomists for standard genome sequencing and annotation.</title>
        <authorList>
            <consortium name="The Broad Institute Genomics Platform"/>
            <consortium name="The Broad Institute Genome Sequencing Center for Infectious Disease"/>
            <person name="Wu L."/>
            <person name="Ma J."/>
        </authorList>
    </citation>
    <scope>NUCLEOTIDE SEQUENCE [LARGE SCALE GENOMIC DNA]</scope>
    <source>
        <strain evidence="7">JCM 17326</strain>
    </source>
</reference>
<evidence type="ECO:0000256" key="1">
    <source>
        <dbReference type="ARBA" id="ARBA00001933"/>
    </source>
</evidence>
<dbReference type="InterPro" id="IPR015424">
    <property type="entry name" value="PyrdxlP-dep_Trfase"/>
</dbReference>